<keyword evidence="1" id="KW-0472">Membrane</keyword>
<evidence type="ECO:0000313" key="3">
    <source>
        <dbReference type="Proteomes" id="UP000189670"/>
    </source>
</evidence>
<reference evidence="3" key="1">
    <citation type="submission" date="2012-11" db="EMBL/GenBank/DDBJ databases">
        <authorList>
            <person name="Lucero-Rivera Y.E."/>
            <person name="Tovar-Ramirez D."/>
        </authorList>
    </citation>
    <scope>NUCLEOTIDE SEQUENCE [LARGE SCALE GENOMIC DNA]</scope>
    <source>
        <strain evidence="3">Araruama</strain>
    </source>
</reference>
<evidence type="ECO:0000313" key="2">
    <source>
        <dbReference type="EMBL" id="ETR71717.1"/>
    </source>
</evidence>
<dbReference type="Proteomes" id="UP000189670">
    <property type="component" value="Unassembled WGS sequence"/>
</dbReference>
<sequence length="149" mass="17267">MSQYFWASQPWFFPLDKGGVTIIEKHRDYLEEDYYAKKIKIGISLIIVSLLVIVVTQNKAFIIDQTSGLNIDLFFTHYVIPAQPMYAYFVGCFICGFLFASYFTVVKHFRARRIIKDRDNQIETLRKSLESDRNEPTIDVADMTSSTAT</sequence>
<accession>A0A1V1PA05</accession>
<comment type="caution">
    <text evidence="2">The sequence shown here is derived from an EMBL/GenBank/DDBJ whole genome shotgun (WGS) entry which is preliminary data.</text>
</comment>
<evidence type="ECO:0008006" key="4">
    <source>
        <dbReference type="Google" id="ProtNLM"/>
    </source>
</evidence>
<proteinExistence type="predicted"/>
<organism evidence="2 3">
    <name type="scientific">Candidatus Magnetoglobus multicellularis str. Araruama</name>
    <dbReference type="NCBI Taxonomy" id="890399"/>
    <lineage>
        <taxon>Bacteria</taxon>
        <taxon>Pseudomonadati</taxon>
        <taxon>Thermodesulfobacteriota</taxon>
        <taxon>Desulfobacteria</taxon>
        <taxon>Desulfobacterales</taxon>
        <taxon>Desulfobacteraceae</taxon>
        <taxon>Candidatus Magnetoglobus</taxon>
    </lineage>
</organism>
<feature type="transmembrane region" description="Helical" evidence="1">
    <location>
        <begin position="41"/>
        <end position="63"/>
    </location>
</feature>
<feature type="transmembrane region" description="Helical" evidence="1">
    <location>
        <begin position="85"/>
        <end position="106"/>
    </location>
</feature>
<evidence type="ECO:0000256" key="1">
    <source>
        <dbReference type="SAM" id="Phobius"/>
    </source>
</evidence>
<dbReference type="AlphaFoldDB" id="A0A1V1PA05"/>
<gene>
    <name evidence="2" type="ORF">OMM_07933</name>
</gene>
<dbReference type="EMBL" id="ATBP01000230">
    <property type="protein sequence ID" value="ETR71717.1"/>
    <property type="molecule type" value="Genomic_DNA"/>
</dbReference>
<keyword evidence="1" id="KW-0812">Transmembrane</keyword>
<keyword evidence="1" id="KW-1133">Transmembrane helix</keyword>
<protein>
    <recommendedName>
        <fullName evidence="4">Lipopolysaccharide assembly protein A domain-containing protein</fullName>
    </recommendedName>
</protein>
<name>A0A1V1PA05_9BACT</name>